<comment type="caution">
    <text evidence="2">The sequence shown here is derived from an EMBL/GenBank/DDBJ whole genome shotgun (WGS) entry which is preliminary data.</text>
</comment>
<keyword evidence="3" id="KW-1185">Reference proteome</keyword>
<proteinExistence type="predicted"/>
<gene>
    <name evidence="2" type="ORF">B0H66DRAFT_617821</name>
</gene>
<dbReference type="EMBL" id="JAUEDM010000002">
    <property type="protein sequence ID" value="KAK3326672.1"/>
    <property type="molecule type" value="Genomic_DNA"/>
</dbReference>
<dbReference type="Proteomes" id="UP001283341">
    <property type="component" value="Unassembled WGS sequence"/>
</dbReference>
<reference evidence="2" key="2">
    <citation type="submission" date="2023-06" db="EMBL/GenBank/DDBJ databases">
        <authorList>
            <consortium name="Lawrence Berkeley National Laboratory"/>
            <person name="Haridas S."/>
            <person name="Hensen N."/>
            <person name="Bonometti L."/>
            <person name="Westerberg I."/>
            <person name="Brannstrom I.O."/>
            <person name="Guillou S."/>
            <person name="Cros-Aarteil S."/>
            <person name="Calhoun S."/>
            <person name="Kuo A."/>
            <person name="Mondo S."/>
            <person name="Pangilinan J."/>
            <person name="Riley R."/>
            <person name="Labutti K."/>
            <person name="Andreopoulos B."/>
            <person name="Lipzen A."/>
            <person name="Chen C."/>
            <person name="Yanf M."/>
            <person name="Daum C."/>
            <person name="Ng V."/>
            <person name="Clum A."/>
            <person name="Steindorff A."/>
            <person name="Ohm R."/>
            <person name="Martin F."/>
            <person name="Silar P."/>
            <person name="Natvig D."/>
            <person name="Lalanne C."/>
            <person name="Gautier V."/>
            <person name="Ament-Velasquez S.L."/>
            <person name="Kruys A."/>
            <person name="Hutchinson M.I."/>
            <person name="Powell A.J."/>
            <person name="Barry K."/>
            <person name="Miller A.N."/>
            <person name="Grigoriev I.V."/>
            <person name="Debuchy R."/>
            <person name="Gladieux P."/>
            <person name="Thoren M.H."/>
            <person name="Johannesson H."/>
        </authorList>
    </citation>
    <scope>NUCLEOTIDE SEQUENCE</scope>
    <source>
        <strain evidence="2">CBS 118394</strain>
    </source>
</reference>
<evidence type="ECO:0000313" key="3">
    <source>
        <dbReference type="Proteomes" id="UP001283341"/>
    </source>
</evidence>
<evidence type="ECO:0000256" key="1">
    <source>
        <dbReference type="SAM" id="MobiDB-lite"/>
    </source>
</evidence>
<feature type="compositionally biased region" description="Low complexity" evidence="1">
    <location>
        <begin position="15"/>
        <end position="29"/>
    </location>
</feature>
<evidence type="ECO:0000313" key="2">
    <source>
        <dbReference type="EMBL" id="KAK3326672.1"/>
    </source>
</evidence>
<feature type="region of interest" description="Disordered" evidence="1">
    <location>
        <begin position="1"/>
        <end position="42"/>
    </location>
</feature>
<accession>A0AAE0MBT4</accession>
<organism evidence="2 3">
    <name type="scientific">Apodospora peruviana</name>
    <dbReference type="NCBI Taxonomy" id="516989"/>
    <lineage>
        <taxon>Eukaryota</taxon>
        <taxon>Fungi</taxon>
        <taxon>Dikarya</taxon>
        <taxon>Ascomycota</taxon>
        <taxon>Pezizomycotina</taxon>
        <taxon>Sordariomycetes</taxon>
        <taxon>Sordariomycetidae</taxon>
        <taxon>Sordariales</taxon>
        <taxon>Lasiosphaeriaceae</taxon>
        <taxon>Apodospora</taxon>
    </lineage>
</organism>
<evidence type="ECO:0008006" key="4">
    <source>
        <dbReference type="Google" id="ProtNLM"/>
    </source>
</evidence>
<sequence length="324" mass="36188">MAAAAVAEPPPPTYEQATSHSQSESTTTHNGRIPLHTRRSMEDELRPLPERWVREYDPNTGHQFFVDTVAAPPRAIWHHPYDDDEYLSTLSPSEREAIRRSGIPHDQRPMTVEGGTDEDKVDEGIAMHHDRPDRRALGRKLKDNFTGTTHEQRAADRSRLEEDMYRQHQALRKGMQDAMSSGNPQLLGRDGDGRDVYLEPPGHTFPEVVGTKPLSPYMTEVFYDTDHHYDGQDGFPGQQEQRRRVRRFVRPGGEMYGYGYGGYDCGRYGGGRWGLPGTEYGPRPMRRDGGGGFGFGAVPLMAAPLFGGMVLGGGGFDLYVLTPG</sequence>
<reference evidence="2" key="1">
    <citation type="journal article" date="2023" name="Mol. Phylogenet. Evol.">
        <title>Genome-scale phylogeny and comparative genomics of the fungal order Sordariales.</title>
        <authorList>
            <person name="Hensen N."/>
            <person name="Bonometti L."/>
            <person name="Westerberg I."/>
            <person name="Brannstrom I.O."/>
            <person name="Guillou S."/>
            <person name="Cros-Aarteil S."/>
            <person name="Calhoun S."/>
            <person name="Haridas S."/>
            <person name="Kuo A."/>
            <person name="Mondo S."/>
            <person name="Pangilinan J."/>
            <person name="Riley R."/>
            <person name="LaButti K."/>
            <person name="Andreopoulos B."/>
            <person name="Lipzen A."/>
            <person name="Chen C."/>
            <person name="Yan M."/>
            <person name="Daum C."/>
            <person name="Ng V."/>
            <person name="Clum A."/>
            <person name="Steindorff A."/>
            <person name="Ohm R.A."/>
            <person name="Martin F."/>
            <person name="Silar P."/>
            <person name="Natvig D.O."/>
            <person name="Lalanne C."/>
            <person name="Gautier V."/>
            <person name="Ament-Velasquez S.L."/>
            <person name="Kruys A."/>
            <person name="Hutchinson M.I."/>
            <person name="Powell A.J."/>
            <person name="Barry K."/>
            <person name="Miller A.N."/>
            <person name="Grigoriev I.V."/>
            <person name="Debuchy R."/>
            <person name="Gladieux P."/>
            <person name="Hiltunen Thoren M."/>
            <person name="Johannesson H."/>
        </authorList>
    </citation>
    <scope>NUCLEOTIDE SEQUENCE</scope>
    <source>
        <strain evidence="2">CBS 118394</strain>
    </source>
</reference>
<dbReference type="AlphaFoldDB" id="A0AAE0MBT4"/>
<name>A0AAE0MBT4_9PEZI</name>
<protein>
    <recommendedName>
        <fullName evidence="4">WW domain-containing protein</fullName>
    </recommendedName>
</protein>